<sequence length="284" mass="33150">MVSIIVVSYNSLDYLVMTLNSLIEKTNYPCELIVIDNSSDNQTRDYLKKKTEDYKSRIDFKLMLNKENKGYSQACNQGIKMADGKYICLMNNDLILSKNWLERLLVHLKNNPSAGMVGPLGKGIGGEQNYVGIYRQLAYRYPEKGELDKFSDYLYKNFKGDYTETKFLIGCCLLLKREVIEKVGLLDEGFFMSADDFDYSLRTRIAGFSLYVAEDVIVHHYCHQSFASLMPPQEEEMFRQAWSYFNNKWQGLLKFYSMDDLFYNKRKVFYRGLIKGHRLKIAGY</sequence>
<dbReference type="KEGG" id="ifn:GM661_01770"/>
<name>A0A8A7K6J3_9FIRM</name>
<dbReference type="Gene3D" id="3.90.550.10">
    <property type="entry name" value="Spore Coat Polysaccharide Biosynthesis Protein SpsA, Chain A"/>
    <property type="match status" value="1"/>
</dbReference>
<dbReference type="InterPro" id="IPR029044">
    <property type="entry name" value="Nucleotide-diphossugar_trans"/>
</dbReference>
<dbReference type="CDD" id="cd04186">
    <property type="entry name" value="GT_2_like_c"/>
    <property type="match status" value="1"/>
</dbReference>
<evidence type="ECO:0000313" key="2">
    <source>
        <dbReference type="EMBL" id="QTL96790.1"/>
    </source>
</evidence>
<dbReference type="PANTHER" id="PTHR43179">
    <property type="entry name" value="RHAMNOSYLTRANSFERASE WBBL"/>
    <property type="match status" value="1"/>
</dbReference>
<dbReference type="EMBL" id="CP046640">
    <property type="protein sequence ID" value="QTL96790.1"/>
    <property type="molecule type" value="Genomic_DNA"/>
</dbReference>
<organism evidence="2 3">
    <name type="scientific">Iocasia fonsfrigidae</name>
    <dbReference type="NCBI Taxonomy" id="2682810"/>
    <lineage>
        <taxon>Bacteria</taxon>
        <taxon>Bacillati</taxon>
        <taxon>Bacillota</taxon>
        <taxon>Clostridia</taxon>
        <taxon>Halanaerobiales</taxon>
        <taxon>Halanaerobiaceae</taxon>
        <taxon>Iocasia</taxon>
    </lineage>
</organism>
<dbReference type="Proteomes" id="UP000665020">
    <property type="component" value="Chromosome"/>
</dbReference>
<feature type="domain" description="Glycosyltransferase 2-like" evidence="1">
    <location>
        <begin position="3"/>
        <end position="183"/>
    </location>
</feature>
<reference evidence="2" key="1">
    <citation type="submission" date="2019-12" db="EMBL/GenBank/DDBJ databases">
        <authorList>
            <person name="zhang j."/>
            <person name="sun C.M."/>
        </authorList>
    </citation>
    <scope>NUCLEOTIDE SEQUENCE</scope>
    <source>
        <strain evidence="2">NS-1</strain>
    </source>
</reference>
<dbReference type="PANTHER" id="PTHR43179:SF7">
    <property type="entry name" value="RHAMNOSYLTRANSFERASE WBBL"/>
    <property type="match status" value="1"/>
</dbReference>
<gene>
    <name evidence="2" type="ORF">GM661_01770</name>
</gene>
<dbReference type="RefSeq" id="WP_125987582.1">
    <property type="nucleotide sequence ID" value="NZ_CP046640.1"/>
</dbReference>
<dbReference type="AlphaFoldDB" id="A0A8A7K6J3"/>
<dbReference type="InterPro" id="IPR001173">
    <property type="entry name" value="Glyco_trans_2-like"/>
</dbReference>
<dbReference type="SUPFAM" id="SSF53448">
    <property type="entry name" value="Nucleotide-diphospho-sugar transferases"/>
    <property type="match status" value="1"/>
</dbReference>
<evidence type="ECO:0000313" key="3">
    <source>
        <dbReference type="Proteomes" id="UP000665020"/>
    </source>
</evidence>
<keyword evidence="3" id="KW-1185">Reference proteome</keyword>
<evidence type="ECO:0000259" key="1">
    <source>
        <dbReference type="Pfam" id="PF00535"/>
    </source>
</evidence>
<accession>A0A8A7K6J3</accession>
<dbReference type="Pfam" id="PF00535">
    <property type="entry name" value="Glycos_transf_2"/>
    <property type="match status" value="1"/>
</dbReference>
<protein>
    <submittedName>
        <fullName evidence="2">Glycosyltransferase</fullName>
    </submittedName>
</protein>
<proteinExistence type="predicted"/>